<reference evidence="6" key="2">
    <citation type="journal article" date="2013" name="Mol. Plant Microbe Interact.">
        <title>Functional diversification of cerato-platanins in Moniliophthora perniciosa as seen by differential expression and protein function specialization.</title>
        <authorList>
            <person name="de O Barsottini M.R."/>
            <person name="de Oliveira J.F."/>
            <person name="Adamoski D."/>
            <person name="Teixeira P.J."/>
            <person name="do Prado P.F."/>
            <person name="Tiezzi H.O."/>
            <person name="Sforca M.L."/>
            <person name="Cassago A."/>
            <person name="Portugal R.V."/>
            <person name="de Oliveira P.S."/>
            <person name="de M Zeri A.C."/>
            <person name="Dias S.M."/>
            <person name="Pereira G.A."/>
            <person name="Ambrosio A.L."/>
        </authorList>
    </citation>
    <scope>X-RAY CRYSTALLOGRAPHY (1.34 ANGSTROMS) OF 20-145 IN COMPLEX WITH ZN(2+)</scope>
    <scope>CYSTEINE SULFENIC ACID (-SOH) AT CYS-63</scope>
    <scope>DISULFIDE BONDS</scope>
</reference>
<proteinExistence type="evidence at protein level"/>
<dbReference type="SUPFAM" id="SSF50685">
    <property type="entry name" value="Barwin-like endoglucanases"/>
    <property type="match status" value="1"/>
</dbReference>
<feature type="binding site" evidence="6">
    <location>
        <position position="137"/>
    </location>
    <ligand>
        <name>Zn(2+)</name>
        <dbReference type="ChEBI" id="CHEBI:29105"/>
        <label>3</label>
    </ligand>
</feature>
<dbReference type="GO" id="GO:0005576">
    <property type="term" value="C:extracellular region"/>
    <property type="evidence" value="ECO:0007669"/>
    <property type="project" value="UniProtKB-SubCell"/>
</dbReference>
<evidence type="ECO:0007829" key="6">
    <source>
        <dbReference type="PDB" id="3SUJ"/>
    </source>
</evidence>
<dbReference type="Gene3D" id="2.40.40.10">
    <property type="entry name" value="RlpA-like domain"/>
    <property type="match status" value="1"/>
</dbReference>
<dbReference type="AlphaFoldDB" id="B2C3H7"/>
<dbReference type="EMBL" id="EU250338">
    <property type="protein sequence ID" value="ABZ03961.1"/>
    <property type="molecule type" value="mRNA"/>
</dbReference>
<organism evidence="5">
    <name type="scientific">Moniliophthora perniciosa</name>
    <name type="common">Witches'-broom disease fungus</name>
    <name type="synonym">Marasmius perniciosus</name>
    <dbReference type="NCBI Taxonomy" id="153609"/>
    <lineage>
        <taxon>Eukaryota</taxon>
        <taxon>Fungi</taxon>
        <taxon>Dikarya</taxon>
        <taxon>Basidiomycota</taxon>
        <taxon>Agaricomycotina</taxon>
        <taxon>Agaricomycetes</taxon>
        <taxon>Agaricomycetidae</taxon>
        <taxon>Agaricales</taxon>
        <taxon>Marasmiineae</taxon>
        <taxon>Marasmiaceae</taxon>
        <taxon>Moniliophthora</taxon>
    </lineage>
</organism>
<feature type="signal peptide" evidence="4">
    <location>
        <begin position="1"/>
        <end position="20"/>
    </location>
</feature>
<reference evidence="5" key="1">
    <citation type="submission" date="2007-10" db="EMBL/GenBank/DDBJ databases">
        <title>A new necrosis protein found in Moniliophthora perniciosa, the causal agent of witches' broom disease in cacao.</title>
        <authorList>
            <person name="Zaparoli G.H.A."/>
            <person name="Cabrera O.G."/>
            <person name="Medrano F.J."/>
            <person name="Tiburcio R.A."/>
            <person name="Costa G.G.L."/>
            <person name="Pereira G.A.G."/>
        </authorList>
    </citation>
    <scope>NUCLEOTIDE SEQUENCE</scope>
</reference>
<feature type="binding site" evidence="6">
    <location>
        <position position="69"/>
    </location>
    <ligand>
        <name>Zn(2+)</name>
        <dbReference type="ChEBI" id="CHEBI:29105"/>
        <label>1</label>
    </ligand>
</feature>
<evidence type="ECO:0000256" key="4">
    <source>
        <dbReference type="SAM" id="SignalP"/>
    </source>
</evidence>
<feature type="binding site" evidence="6">
    <location>
        <position position="106"/>
    </location>
    <ligand>
        <name>Zn(2+)</name>
        <dbReference type="ChEBI" id="CHEBI:29105"/>
        <label>2</label>
    </ligand>
</feature>
<evidence type="ECO:0000256" key="2">
    <source>
        <dbReference type="ARBA" id="ARBA00010421"/>
    </source>
</evidence>
<keyword evidence="6" id="KW-0862">Zinc</keyword>
<evidence type="ECO:0000256" key="1">
    <source>
        <dbReference type="ARBA" id="ARBA00004613"/>
    </source>
</evidence>
<dbReference type="InterPro" id="IPR010829">
    <property type="entry name" value="Cerato-platanin"/>
</dbReference>
<dbReference type="CDD" id="cd22778">
    <property type="entry name" value="DPBB_CEPL-like"/>
    <property type="match status" value="1"/>
</dbReference>
<dbReference type="InterPro" id="IPR036908">
    <property type="entry name" value="RlpA-like_sf"/>
</dbReference>
<evidence type="ECO:0000256" key="3">
    <source>
        <dbReference type="ARBA" id="ARBA00022525"/>
    </source>
</evidence>
<dbReference type="GO" id="GO:0046872">
    <property type="term" value="F:metal ion binding"/>
    <property type="evidence" value="ECO:0007669"/>
    <property type="project" value="UniProtKB-KW"/>
</dbReference>
<dbReference type="EvolutionaryTrace" id="B2C3H7"/>
<accession>B2C3H7</accession>
<feature type="chain" id="PRO_5002776499" evidence="4">
    <location>
        <begin position="21"/>
        <end position="145"/>
    </location>
</feature>
<protein>
    <submittedName>
        <fullName evidence="5">Cerato-platanin 1</fullName>
    </submittedName>
</protein>
<keyword evidence="3" id="KW-0964">Secreted</keyword>
<name>B2C3H7_MONPR</name>
<comment type="similarity">
    <text evidence="2">Belongs to the cerato-platanin family.</text>
</comment>
<gene>
    <name evidence="5" type="primary">Cp1</name>
</gene>
<keyword evidence="6" id="KW-0479">Metal-binding</keyword>
<keyword evidence="4" id="KW-0732">Signal</keyword>
<dbReference type="PDBsum" id="3SUJ"/>
<comment type="subcellular location">
    <subcellularLocation>
        <location evidence="1">Secreted</location>
    </subcellularLocation>
</comment>
<feature type="disulfide bond" evidence="6">
    <location>
        <begin position="81"/>
        <end position="141"/>
    </location>
</feature>
<keyword evidence="6" id="KW-0002">3D-structure</keyword>
<dbReference type="SMR" id="B2C3H7"/>
<feature type="disulfide bond" evidence="6">
    <location>
        <begin position="41"/>
        <end position="78"/>
    </location>
</feature>
<feature type="modified residue" description="Cysteine sulfenic acid (-SOH)" evidence="6">
    <location>
        <position position="63"/>
    </location>
</feature>
<evidence type="ECO:0000313" key="5">
    <source>
        <dbReference type="EMBL" id="ABZ03961.1"/>
    </source>
</evidence>
<dbReference type="Pfam" id="PF07249">
    <property type="entry name" value="Cerato-platanin"/>
    <property type="match status" value="1"/>
</dbReference>
<dbReference type="PDB" id="3SUJ">
    <property type="method" value="X-ray"/>
    <property type="resolution" value="1.34 A"/>
    <property type="chains" value="A=20-145"/>
</dbReference>
<sequence length="145" mass="15647">MKSIAIFTPILILLTISAGAVKLSYDEAYDNPSSSLLSVTCSDGENGLYPKYRTFGDLPGFPCIGGSSDIAGYNSPNCGSCYQLTYSSAHTTPKSIYMVAIDRSAEGFTASKQAMDDLTNKRAEELGTVNVDVRKVDFSRCERKS</sequence>